<evidence type="ECO:0000313" key="2">
    <source>
        <dbReference type="EMBL" id="KNF01102.1"/>
    </source>
</evidence>
<reference evidence="3" key="1">
    <citation type="submission" date="2014-03" db="EMBL/GenBank/DDBJ databases">
        <title>The Genome Sequence of Puccinia striiformis f. sp. tritici PST-78.</title>
        <authorList>
            <consortium name="The Broad Institute Genome Sequencing Platform"/>
            <person name="Cuomo C."/>
            <person name="Hulbert S."/>
            <person name="Chen X."/>
            <person name="Walker B."/>
            <person name="Young S.K."/>
            <person name="Zeng Q."/>
            <person name="Gargeya S."/>
            <person name="Fitzgerald M."/>
            <person name="Haas B."/>
            <person name="Abouelleil A."/>
            <person name="Alvarado L."/>
            <person name="Arachchi H.M."/>
            <person name="Berlin A.M."/>
            <person name="Chapman S.B."/>
            <person name="Goldberg J."/>
            <person name="Griggs A."/>
            <person name="Gujja S."/>
            <person name="Hansen M."/>
            <person name="Howarth C."/>
            <person name="Imamovic A."/>
            <person name="Larimer J."/>
            <person name="McCowan C."/>
            <person name="Montmayeur A."/>
            <person name="Murphy C."/>
            <person name="Neiman D."/>
            <person name="Pearson M."/>
            <person name="Priest M."/>
            <person name="Roberts A."/>
            <person name="Saif S."/>
            <person name="Shea T."/>
            <person name="Sisk P."/>
            <person name="Sykes S."/>
            <person name="Wortman J."/>
            <person name="Nusbaum C."/>
            <person name="Birren B."/>
        </authorList>
    </citation>
    <scope>NUCLEOTIDE SEQUENCE [LARGE SCALE GENOMIC DNA]</scope>
    <source>
        <strain evidence="3">race PST-78</strain>
    </source>
</reference>
<accession>A0A0L0VPH8</accession>
<keyword evidence="3" id="KW-1185">Reference proteome</keyword>
<protein>
    <submittedName>
        <fullName evidence="2">Uncharacterized protein</fullName>
    </submittedName>
</protein>
<proteinExistence type="predicted"/>
<dbReference type="EMBL" id="AJIL01000032">
    <property type="protein sequence ID" value="KNF01102.1"/>
    <property type="molecule type" value="Genomic_DNA"/>
</dbReference>
<gene>
    <name evidence="2" type="ORF">PSTG_05731</name>
</gene>
<dbReference type="Proteomes" id="UP000054564">
    <property type="component" value="Unassembled WGS sequence"/>
</dbReference>
<name>A0A0L0VPH8_9BASI</name>
<dbReference type="AlphaFoldDB" id="A0A0L0VPH8"/>
<feature type="region of interest" description="Disordered" evidence="1">
    <location>
        <begin position="1"/>
        <end position="32"/>
    </location>
</feature>
<feature type="compositionally biased region" description="Basic and acidic residues" evidence="1">
    <location>
        <begin position="83"/>
        <end position="102"/>
    </location>
</feature>
<evidence type="ECO:0000313" key="3">
    <source>
        <dbReference type="Proteomes" id="UP000054564"/>
    </source>
</evidence>
<feature type="region of interest" description="Disordered" evidence="1">
    <location>
        <begin position="74"/>
        <end position="122"/>
    </location>
</feature>
<comment type="caution">
    <text evidence="2">The sequence shown here is derived from an EMBL/GenBank/DDBJ whole genome shotgun (WGS) entry which is preliminary data.</text>
</comment>
<feature type="compositionally biased region" description="Polar residues" evidence="1">
    <location>
        <begin position="113"/>
        <end position="122"/>
    </location>
</feature>
<organism evidence="2 3">
    <name type="scientific">Puccinia striiformis f. sp. tritici PST-78</name>
    <dbReference type="NCBI Taxonomy" id="1165861"/>
    <lineage>
        <taxon>Eukaryota</taxon>
        <taxon>Fungi</taxon>
        <taxon>Dikarya</taxon>
        <taxon>Basidiomycota</taxon>
        <taxon>Pucciniomycotina</taxon>
        <taxon>Pucciniomycetes</taxon>
        <taxon>Pucciniales</taxon>
        <taxon>Pucciniaceae</taxon>
        <taxon>Puccinia</taxon>
    </lineage>
</organism>
<sequence>MSCSRCPAQTGGAPCSQSQAPRPKKEKEASTISQYKPAMNVVDPEVERIQVRCKANWYLHFTSNLIALAPKAGSTALRKAHTPQKELPPKKAKGFDNKKAPEYKVTGPKKASISPSNAPLSSEAATTTPLQMALLKNSNWEQMAACNHAQWVAGRCEVGYLPAHVAVSHWKF</sequence>
<evidence type="ECO:0000256" key="1">
    <source>
        <dbReference type="SAM" id="MobiDB-lite"/>
    </source>
</evidence>